<dbReference type="InterPro" id="IPR050904">
    <property type="entry name" value="Adhesion/Biosynth-related"/>
</dbReference>
<dbReference type="InterPro" id="IPR000782">
    <property type="entry name" value="FAS1_domain"/>
</dbReference>
<feature type="chain" id="PRO_5012082657" evidence="2">
    <location>
        <begin position="25"/>
        <end position="219"/>
    </location>
</feature>
<sequence length="219" mass="23252">MKRKQKYLVFVALPVLLCWGCASSDRDAGAVAVTGSGATQAETIVSEPSPQGPMDRDTEMSSENPGDNNVSASNPIGRAMNIVALVQQNPNLSTFLELIQAANMVTVLESPAPYTVFAPTNAAFAALPDGTVAALKQEGNELELTRIIQAHVLPNRITSAEMQNNMPLKTAQGEEVIVSRDGQDIRVGGARVVQPDVQASNGVLHVVDKVLIPPQNNSR</sequence>
<evidence type="ECO:0000256" key="1">
    <source>
        <dbReference type="SAM" id="MobiDB-lite"/>
    </source>
</evidence>
<evidence type="ECO:0000313" key="5">
    <source>
        <dbReference type="Proteomes" id="UP000198432"/>
    </source>
</evidence>
<gene>
    <name evidence="4" type="ORF">SAMN06296052_11093</name>
</gene>
<accession>A0A239G7Z2</accession>
<feature type="region of interest" description="Disordered" evidence="1">
    <location>
        <begin position="40"/>
        <end position="69"/>
    </location>
</feature>
<dbReference type="Pfam" id="PF02469">
    <property type="entry name" value="Fasciclin"/>
    <property type="match status" value="1"/>
</dbReference>
<proteinExistence type="predicted"/>
<dbReference type="RefSeq" id="WP_089319504.1">
    <property type="nucleotide sequence ID" value="NZ_FZOQ01000010.1"/>
</dbReference>
<dbReference type="PANTHER" id="PTHR10900">
    <property type="entry name" value="PERIOSTIN-RELATED"/>
    <property type="match status" value="1"/>
</dbReference>
<keyword evidence="2" id="KW-0732">Signal</keyword>
<reference evidence="5" key="1">
    <citation type="submission" date="2017-06" db="EMBL/GenBank/DDBJ databases">
        <authorList>
            <person name="Varghese N."/>
            <person name="Submissions S."/>
        </authorList>
    </citation>
    <scope>NUCLEOTIDE SEQUENCE [LARGE SCALE GENOMIC DNA]</scope>
    <source>
        <strain evidence="5">NKM1</strain>
    </source>
</reference>
<dbReference type="Proteomes" id="UP000198432">
    <property type="component" value="Unassembled WGS sequence"/>
</dbReference>
<dbReference type="Gene3D" id="2.30.180.10">
    <property type="entry name" value="FAS1 domain"/>
    <property type="match status" value="1"/>
</dbReference>
<dbReference type="OrthoDB" id="1119934at2"/>
<organism evidence="4 5">
    <name type="scientific">Pontibacter ummariensis</name>
    <dbReference type="NCBI Taxonomy" id="1610492"/>
    <lineage>
        <taxon>Bacteria</taxon>
        <taxon>Pseudomonadati</taxon>
        <taxon>Bacteroidota</taxon>
        <taxon>Cytophagia</taxon>
        <taxon>Cytophagales</taxon>
        <taxon>Hymenobacteraceae</taxon>
        <taxon>Pontibacter</taxon>
    </lineage>
</organism>
<protein>
    <submittedName>
        <fullName evidence="4">Uncaracterized surface protein containing fasciclin (FAS1) repeats</fullName>
    </submittedName>
</protein>
<dbReference type="InterPro" id="IPR036378">
    <property type="entry name" value="FAS1_dom_sf"/>
</dbReference>
<dbReference type="SMART" id="SM00554">
    <property type="entry name" value="FAS1"/>
    <property type="match status" value="1"/>
</dbReference>
<keyword evidence="5" id="KW-1185">Reference proteome</keyword>
<dbReference type="AlphaFoldDB" id="A0A239G7Z2"/>
<evidence type="ECO:0000259" key="3">
    <source>
        <dbReference type="PROSITE" id="PS50213"/>
    </source>
</evidence>
<feature type="signal peptide" evidence="2">
    <location>
        <begin position="1"/>
        <end position="24"/>
    </location>
</feature>
<dbReference type="EMBL" id="FZOQ01000010">
    <property type="protein sequence ID" value="SNS64898.1"/>
    <property type="molecule type" value="Genomic_DNA"/>
</dbReference>
<dbReference type="SUPFAM" id="SSF82153">
    <property type="entry name" value="FAS1 domain"/>
    <property type="match status" value="1"/>
</dbReference>
<feature type="domain" description="FAS1" evidence="3">
    <location>
        <begin position="79"/>
        <end position="211"/>
    </location>
</feature>
<evidence type="ECO:0000313" key="4">
    <source>
        <dbReference type="EMBL" id="SNS64898.1"/>
    </source>
</evidence>
<dbReference type="PROSITE" id="PS50213">
    <property type="entry name" value="FAS1"/>
    <property type="match status" value="1"/>
</dbReference>
<evidence type="ECO:0000256" key="2">
    <source>
        <dbReference type="SAM" id="SignalP"/>
    </source>
</evidence>
<dbReference type="FunFam" id="2.30.180.10:FF:000014">
    <property type="entry name" value="Stabilin 1"/>
    <property type="match status" value="1"/>
</dbReference>
<dbReference type="PANTHER" id="PTHR10900:SF77">
    <property type="entry name" value="FI19380P1"/>
    <property type="match status" value="1"/>
</dbReference>
<name>A0A239G7Z2_9BACT</name>